<accession>A0A160ERX6</accession>
<organism evidence="1 2">
    <name type="scientific">Powai lake megavirus</name>
    <dbReference type="NCBI Taxonomy" id="1842663"/>
    <lineage>
        <taxon>Viruses</taxon>
        <taxon>Varidnaviria</taxon>
        <taxon>Bamfordvirae</taxon>
        <taxon>Nucleocytoviricota</taxon>
        <taxon>Megaviricetes</taxon>
        <taxon>Imitervirales</taxon>
        <taxon>Mimiviridae</taxon>
        <taxon>Megamimivirinae</taxon>
        <taxon>Megavirus</taxon>
        <taxon>Megavirus powaiense</taxon>
    </lineage>
</organism>
<protein>
    <submittedName>
        <fullName evidence="1">Uncharacterized protein</fullName>
    </submittedName>
</protein>
<dbReference type="EMBL" id="KU877344">
    <property type="protein sequence ID" value="ANB51084.1"/>
    <property type="molecule type" value="Genomic_DNA"/>
</dbReference>
<dbReference type="Proteomes" id="UP000241365">
    <property type="component" value="Segment"/>
</dbReference>
<keyword evidence="2" id="KW-1185">Reference proteome</keyword>
<proteinExistence type="predicted"/>
<dbReference type="GeneID" id="80513446"/>
<dbReference type="KEGG" id="vg:80513446"/>
<dbReference type="RefSeq" id="YP_010776835.1">
    <property type="nucleotide sequence ID" value="NC_075034.1"/>
</dbReference>
<reference evidence="1 2" key="1">
    <citation type="journal article" date="2016" name="Genome Announc.">
        <title>Complete Genome Sequence of a New Megavirus Family Member Isolated from an Inland Water Lake for the First Time in India.</title>
        <authorList>
            <person name="Chatterjee A."/>
            <person name="Ali F."/>
            <person name="Bange D."/>
            <person name="Kondabagil K."/>
        </authorList>
    </citation>
    <scope>NUCLEOTIDE SEQUENCE [LARGE SCALE GENOMIC DNA]</scope>
    <source>
        <strain evidence="1">1</strain>
    </source>
</reference>
<name>A0A160ERX6_9VIRU</name>
<evidence type="ECO:0000313" key="1">
    <source>
        <dbReference type="EMBL" id="ANB51084.1"/>
    </source>
</evidence>
<sequence>MYDYISITTNYIKFTNTKNYKKFIRKLNKIENFLEFFDEFKIDDELKKGDCYEITYGTRQLSYDDMIKLINNIIKCCKKYGNEFNTNIKIFYDGYFILCLIVKNNILYDLTNKINNSIQNIESNIKNKH</sequence>
<evidence type="ECO:0000313" key="2">
    <source>
        <dbReference type="Proteomes" id="UP000241365"/>
    </source>
</evidence>